<dbReference type="InterPro" id="IPR002156">
    <property type="entry name" value="RNaseH_domain"/>
</dbReference>
<evidence type="ECO:0000313" key="3">
    <source>
        <dbReference type="Proteomes" id="UP001280121"/>
    </source>
</evidence>
<dbReference type="Proteomes" id="UP001280121">
    <property type="component" value="Unassembled WGS sequence"/>
</dbReference>
<dbReference type="AlphaFoldDB" id="A0AAE0CSC1"/>
<dbReference type="Pfam" id="PF13456">
    <property type="entry name" value="RVT_3"/>
    <property type="match status" value="1"/>
</dbReference>
<evidence type="ECO:0000313" key="2">
    <source>
        <dbReference type="EMBL" id="KAK2661569.1"/>
    </source>
</evidence>
<dbReference type="InterPro" id="IPR036397">
    <property type="entry name" value="RNaseH_sf"/>
</dbReference>
<comment type="caution">
    <text evidence="2">The sequence shown here is derived from an EMBL/GenBank/DDBJ whole genome shotgun (WGS) entry which is preliminary data.</text>
</comment>
<proteinExistence type="predicted"/>
<dbReference type="EMBL" id="JANJYI010000001">
    <property type="protein sequence ID" value="KAK2661569.1"/>
    <property type="molecule type" value="Genomic_DNA"/>
</dbReference>
<dbReference type="InterPro" id="IPR012337">
    <property type="entry name" value="RNaseH-like_sf"/>
</dbReference>
<dbReference type="PANTHER" id="PTHR47074">
    <property type="entry name" value="BNAC02G40300D PROTEIN"/>
    <property type="match status" value="1"/>
</dbReference>
<protein>
    <recommendedName>
        <fullName evidence="1">RNase H type-1 domain-containing protein</fullName>
    </recommendedName>
</protein>
<accession>A0AAE0CSC1</accession>
<reference evidence="2" key="1">
    <citation type="journal article" date="2023" name="Plant J.">
        <title>Genome sequences and population genomics provide insights into the demographic history, inbreeding, and mutation load of two 'living fossil' tree species of Dipteronia.</title>
        <authorList>
            <person name="Feng Y."/>
            <person name="Comes H.P."/>
            <person name="Chen J."/>
            <person name="Zhu S."/>
            <person name="Lu R."/>
            <person name="Zhang X."/>
            <person name="Li P."/>
            <person name="Qiu J."/>
            <person name="Olsen K.M."/>
            <person name="Qiu Y."/>
        </authorList>
    </citation>
    <scope>NUCLEOTIDE SEQUENCE</scope>
    <source>
        <strain evidence="2">KIB01</strain>
    </source>
</reference>
<dbReference type="GO" id="GO:0004523">
    <property type="term" value="F:RNA-DNA hybrid ribonuclease activity"/>
    <property type="evidence" value="ECO:0007669"/>
    <property type="project" value="InterPro"/>
</dbReference>
<evidence type="ECO:0000259" key="1">
    <source>
        <dbReference type="Pfam" id="PF13456"/>
    </source>
</evidence>
<keyword evidence="3" id="KW-1185">Reference proteome</keyword>
<name>A0AAE0CSC1_9ROSI</name>
<dbReference type="InterPro" id="IPR044730">
    <property type="entry name" value="RNase_H-like_dom_plant"/>
</dbReference>
<gene>
    <name evidence="2" type="ORF">Ddye_000143</name>
</gene>
<sequence>MQFTDDFRKANVVEGGDVRNHPVHSSWEPPHDGLFKINTDAVLSEKDKASGLRVVISDNKGRVMAFLCRNVGGYYEPCIAEAMAIRRGFRLAMESGLVPVVLESDALEVVNLLQSKIVPNSELGVIIHDISDIVDNSFLCSFHFVHRLANKVAHGLTKLALAHRGEFVWLEDCPLSVEGVLGDISSFL</sequence>
<dbReference type="SUPFAM" id="SSF53098">
    <property type="entry name" value="Ribonuclease H-like"/>
    <property type="match status" value="1"/>
</dbReference>
<dbReference type="Gene3D" id="3.30.420.10">
    <property type="entry name" value="Ribonuclease H-like superfamily/Ribonuclease H"/>
    <property type="match status" value="1"/>
</dbReference>
<organism evidence="2 3">
    <name type="scientific">Dipteronia dyeriana</name>
    <dbReference type="NCBI Taxonomy" id="168575"/>
    <lineage>
        <taxon>Eukaryota</taxon>
        <taxon>Viridiplantae</taxon>
        <taxon>Streptophyta</taxon>
        <taxon>Embryophyta</taxon>
        <taxon>Tracheophyta</taxon>
        <taxon>Spermatophyta</taxon>
        <taxon>Magnoliopsida</taxon>
        <taxon>eudicotyledons</taxon>
        <taxon>Gunneridae</taxon>
        <taxon>Pentapetalae</taxon>
        <taxon>rosids</taxon>
        <taxon>malvids</taxon>
        <taxon>Sapindales</taxon>
        <taxon>Sapindaceae</taxon>
        <taxon>Hippocastanoideae</taxon>
        <taxon>Acereae</taxon>
        <taxon>Dipteronia</taxon>
    </lineage>
</organism>
<dbReference type="InterPro" id="IPR052929">
    <property type="entry name" value="RNase_H-like_EbsB-rel"/>
</dbReference>
<dbReference type="PANTHER" id="PTHR47074:SF79">
    <property type="entry name" value="PUTATIVE-RELATED"/>
    <property type="match status" value="1"/>
</dbReference>
<dbReference type="CDD" id="cd06222">
    <property type="entry name" value="RNase_H_like"/>
    <property type="match status" value="1"/>
</dbReference>
<dbReference type="GO" id="GO:0003676">
    <property type="term" value="F:nucleic acid binding"/>
    <property type="evidence" value="ECO:0007669"/>
    <property type="project" value="InterPro"/>
</dbReference>
<feature type="domain" description="RNase H type-1" evidence="1">
    <location>
        <begin position="38"/>
        <end position="159"/>
    </location>
</feature>